<sequence>MASAVEYQTILCNLKCCMVFPLFMDRIAYHQANGKLVSSFKAIEKKYLFHLTYIAVLNAVRLKTSSKVGEHYDSQVSFTCDNCELLDVLCNGESVLSGGRITVVQGAKLVSFNFPSFDDTNSCVYMGLFKKDSKIYRKILAVFESKYLVRWVSSDNRVRPYTQYSFNA</sequence>
<protein>
    <submittedName>
        <fullName evidence="1">Uncharacterized protein</fullName>
    </submittedName>
</protein>
<name>A0A922CX28_MANSE</name>
<evidence type="ECO:0000313" key="2">
    <source>
        <dbReference type="Proteomes" id="UP000791440"/>
    </source>
</evidence>
<dbReference type="AlphaFoldDB" id="A0A922CX28"/>
<evidence type="ECO:0000313" key="1">
    <source>
        <dbReference type="EMBL" id="KAG6461106.1"/>
    </source>
</evidence>
<gene>
    <name evidence="1" type="ORF">O3G_MSEX012421</name>
</gene>
<reference evidence="1" key="2">
    <citation type="submission" date="2020-12" db="EMBL/GenBank/DDBJ databases">
        <authorList>
            <person name="Kanost M."/>
        </authorList>
    </citation>
    <scope>NUCLEOTIDE SEQUENCE</scope>
</reference>
<dbReference type="EMBL" id="JH668721">
    <property type="protein sequence ID" value="KAG6461106.1"/>
    <property type="molecule type" value="Genomic_DNA"/>
</dbReference>
<reference evidence="1" key="1">
    <citation type="journal article" date="2016" name="Insect Biochem. Mol. Biol.">
        <title>Multifaceted biological insights from a draft genome sequence of the tobacco hornworm moth, Manduca sexta.</title>
        <authorList>
            <person name="Kanost M.R."/>
            <person name="Arrese E.L."/>
            <person name="Cao X."/>
            <person name="Chen Y.R."/>
            <person name="Chellapilla S."/>
            <person name="Goldsmith M.R."/>
            <person name="Grosse-Wilde E."/>
            <person name="Heckel D.G."/>
            <person name="Herndon N."/>
            <person name="Jiang H."/>
            <person name="Papanicolaou A."/>
            <person name="Qu J."/>
            <person name="Soulages J.L."/>
            <person name="Vogel H."/>
            <person name="Walters J."/>
            <person name="Waterhouse R.M."/>
            <person name="Ahn S.J."/>
            <person name="Almeida F.C."/>
            <person name="An C."/>
            <person name="Aqrawi P."/>
            <person name="Bretschneider A."/>
            <person name="Bryant W.B."/>
            <person name="Bucks S."/>
            <person name="Chao H."/>
            <person name="Chevignon G."/>
            <person name="Christen J.M."/>
            <person name="Clarke D.F."/>
            <person name="Dittmer N.T."/>
            <person name="Ferguson L.C.F."/>
            <person name="Garavelou S."/>
            <person name="Gordon K.H.J."/>
            <person name="Gunaratna R.T."/>
            <person name="Han Y."/>
            <person name="Hauser F."/>
            <person name="He Y."/>
            <person name="Heidel-Fischer H."/>
            <person name="Hirsh A."/>
            <person name="Hu Y."/>
            <person name="Jiang H."/>
            <person name="Kalra D."/>
            <person name="Klinner C."/>
            <person name="Konig C."/>
            <person name="Kovar C."/>
            <person name="Kroll A.R."/>
            <person name="Kuwar S.S."/>
            <person name="Lee S.L."/>
            <person name="Lehman R."/>
            <person name="Li K."/>
            <person name="Li Z."/>
            <person name="Liang H."/>
            <person name="Lovelace S."/>
            <person name="Lu Z."/>
            <person name="Mansfield J.H."/>
            <person name="McCulloch K.J."/>
            <person name="Mathew T."/>
            <person name="Morton B."/>
            <person name="Muzny D.M."/>
            <person name="Neunemann D."/>
            <person name="Ongeri F."/>
            <person name="Pauchet Y."/>
            <person name="Pu L.L."/>
            <person name="Pyrousis I."/>
            <person name="Rao X.J."/>
            <person name="Redding A."/>
            <person name="Roesel C."/>
            <person name="Sanchez-Gracia A."/>
            <person name="Schaack S."/>
            <person name="Shukla A."/>
            <person name="Tetreau G."/>
            <person name="Wang Y."/>
            <person name="Xiong G.H."/>
            <person name="Traut W."/>
            <person name="Walsh T.K."/>
            <person name="Worley K.C."/>
            <person name="Wu D."/>
            <person name="Wu W."/>
            <person name="Wu Y.Q."/>
            <person name="Zhang X."/>
            <person name="Zou Z."/>
            <person name="Zucker H."/>
            <person name="Briscoe A.D."/>
            <person name="Burmester T."/>
            <person name="Clem R.J."/>
            <person name="Feyereisen R."/>
            <person name="Grimmelikhuijzen C.J.P."/>
            <person name="Hamodrakas S.J."/>
            <person name="Hansson B.S."/>
            <person name="Huguet E."/>
            <person name="Jermiin L.S."/>
            <person name="Lan Q."/>
            <person name="Lehman H.K."/>
            <person name="Lorenzen M."/>
            <person name="Merzendorfer H."/>
            <person name="Michalopoulos I."/>
            <person name="Morton D.B."/>
            <person name="Muthukrishnan S."/>
            <person name="Oakeshott J.G."/>
            <person name="Palmer W."/>
            <person name="Park Y."/>
            <person name="Passarelli A.L."/>
            <person name="Rozas J."/>
            <person name="Schwartz L.M."/>
            <person name="Smith W."/>
            <person name="Southgate A."/>
            <person name="Vilcinskas A."/>
            <person name="Vogt R."/>
            <person name="Wang P."/>
            <person name="Werren J."/>
            <person name="Yu X.Q."/>
            <person name="Zhou J.J."/>
            <person name="Brown S.J."/>
            <person name="Scherer S.E."/>
            <person name="Richards S."/>
            <person name="Blissard G.W."/>
        </authorList>
    </citation>
    <scope>NUCLEOTIDE SEQUENCE</scope>
</reference>
<comment type="caution">
    <text evidence="1">The sequence shown here is derived from an EMBL/GenBank/DDBJ whole genome shotgun (WGS) entry which is preliminary data.</text>
</comment>
<proteinExistence type="predicted"/>
<accession>A0A922CX28</accession>
<dbReference type="Proteomes" id="UP000791440">
    <property type="component" value="Unassembled WGS sequence"/>
</dbReference>
<organism evidence="1 2">
    <name type="scientific">Manduca sexta</name>
    <name type="common">Tobacco hawkmoth</name>
    <name type="synonym">Tobacco hornworm</name>
    <dbReference type="NCBI Taxonomy" id="7130"/>
    <lineage>
        <taxon>Eukaryota</taxon>
        <taxon>Metazoa</taxon>
        <taxon>Ecdysozoa</taxon>
        <taxon>Arthropoda</taxon>
        <taxon>Hexapoda</taxon>
        <taxon>Insecta</taxon>
        <taxon>Pterygota</taxon>
        <taxon>Neoptera</taxon>
        <taxon>Endopterygota</taxon>
        <taxon>Lepidoptera</taxon>
        <taxon>Glossata</taxon>
        <taxon>Ditrysia</taxon>
        <taxon>Bombycoidea</taxon>
        <taxon>Sphingidae</taxon>
        <taxon>Sphinginae</taxon>
        <taxon>Sphingini</taxon>
        <taxon>Manduca</taxon>
    </lineage>
</organism>
<keyword evidence="2" id="KW-1185">Reference proteome</keyword>